<reference evidence="2" key="1">
    <citation type="submission" date="2016-10" db="EMBL/GenBank/DDBJ databases">
        <authorList>
            <person name="Varghese N."/>
            <person name="Submissions S."/>
        </authorList>
    </citation>
    <scope>NUCLEOTIDE SEQUENCE [LARGE SCALE GENOMIC DNA]</scope>
    <source>
        <strain evidence="2">DUS833</strain>
    </source>
</reference>
<accession>A0A1H1E7Y8</accession>
<proteinExistence type="predicted"/>
<dbReference type="STRING" id="157910.SAMN05445850_1921"/>
<dbReference type="Proteomes" id="UP000199365">
    <property type="component" value="Unassembled WGS sequence"/>
</dbReference>
<keyword evidence="2" id="KW-1185">Reference proteome</keyword>
<name>A0A1H1E7Y8_9BURK</name>
<evidence type="ECO:0000313" key="2">
    <source>
        <dbReference type="Proteomes" id="UP000199365"/>
    </source>
</evidence>
<dbReference type="AlphaFoldDB" id="A0A1H1E7Y8"/>
<gene>
    <name evidence="1" type="ORF">SAMN05445850_1921</name>
</gene>
<dbReference type="EMBL" id="FNKX01000001">
    <property type="protein sequence ID" value="SDQ84774.1"/>
    <property type="molecule type" value="Genomic_DNA"/>
</dbReference>
<organism evidence="1 2">
    <name type="scientific">Paraburkholderia tuberum</name>
    <dbReference type="NCBI Taxonomy" id="157910"/>
    <lineage>
        <taxon>Bacteria</taxon>
        <taxon>Pseudomonadati</taxon>
        <taxon>Pseudomonadota</taxon>
        <taxon>Betaproteobacteria</taxon>
        <taxon>Burkholderiales</taxon>
        <taxon>Burkholderiaceae</taxon>
        <taxon>Paraburkholderia</taxon>
    </lineage>
</organism>
<protein>
    <submittedName>
        <fullName evidence="1">Uncharacterized protein</fullName>
    </submittedName>
</protein>
<sequence>MKWAALRFVLARRRPSPKFFHMGGKLGNTLTAYGYAERKRNG</sequence>
<evidence type="ECO:0000313" key="1">
    <source>
        <dbReference type="EMBL" id="SDQ84774.1"/>
    </source>
</evidence>